<keyword evidence="2" id="KW-0812">Transmembrane</keyword>
<organism evidence="5">
    <name type="scientific">Thermorudis peleae</name>
    <dbReference type="NCBI Taxonomy" id="1382356"/>
    <lineage>
        <taxon>Bacteria</taxon>
        <taxon>Pseudomonadati</taxon>
        <taxon>Thermomicrobiota</taxon>
        <taxon>Thermomicrobia</taxon>
        <taxon>Thermomicrobia incertae sedis</taxon>
        <taxon>Thermorudis</taxon>
    </lineage>
</organism>
<protein>
    <recommendedName>
        <fullName evidence="6">Flp pilus-assembly TadG-like N-terminal domain-containing protein</fullName>
    </recommendedName>
</protein>
<feature type="domain" description="DUF7305" evidence="4">
    <location>
        <begin position="322"/>
        <end position="428"/>
    </location>
</feature>
<feature type="domain" description="Putative Flp pilus-assembly TadG-like N-terminal" evidence="3">
    <location>
        <begin position="56"/>
        <end position="102"/>
    </location>
</feature>
<proteinExistence type="predicted"/>
<evidence type="ECO:0000313" key="5">
    <source>
        <dbReference type="EMBL" id="HEG92388.1"/>
    </source>
</evidence>
<dbReference type="InterPro" id="IPR028087">
    <property type="entry name" value="Tad_N"/>
</dbReference>
<feature type="compositionally biased region" description="Basic residues" evidence="1">
    <location>
        <begin position="7"/>
        <end position="20"/>
    </location>
</feature>
<keyword evidence="2" id="KW-1133">Transmembrane helix</keyword>
<gene>
    <name evidence="5" type="ORF">ENP34_13285</name>
</gene>
<evidence type="ECO:0000256" key="2">
    <source>
        <dbReference type="SAM" id="Phobius"/>
    </source>
</evidence>
<dbReference type="AlphaFoldDB" id="A0A831TKJ6"/>
<name>A0A831TKJ6_9BACT</name>
<dbReference type="Pfam" id="PF23981">
    <property type="entry name" value="DUF7305"/>
    <property type="match status" value="1"/>
</dbReference>
<accession>A0A831TKJ6</accession>
<comment type="caution">
    <text evidence="5">The sequence shown here is derived from an EMBL/GenBank/DDBJ whole genome shotgun (WGS) entry which is preliminary data.</text>
</comment>
<feature type="region of interest" description="Disordered" evidence="1">
    <location>
        <begin position="1"/>
        <end position="21"/>
    </location>
</feature>
<feature type="transmembrane region" description="Helical" evidence="2">
    <location>
        <begin position="60"/>
        <end position="84"/>
    </location>
</feature>
<evidence type="ECO:0000259" key="3">
    <source>
        <dbReference type="Pfam" id="PF13400"/>
    </source>
</evidence>
<dbReference type="Pfam" id="PF13400">
    <property type="entry name" value="Tad"/>
    <property type="match status" value="1"/>
</dbReference>
<reference evidence="5" key="1">
    <citation type="journal article" date="2020" name="mSystems">
        <title>Genome- and Community-Level Interaction Insights into Carbon Utilization and Element Cycling Functions of Hydrothermarchaeota in Hydrothermal Sediment.</title>
        <authorList>
            <person name="Zhou Z."/>
            <person name="Liu Y."/>
            <person name="Xu W."/>
            <person name="Pan J."/>
            <person name="Luo Z.H."/>
            <person name="Li M."/>
        </authorList>
    </citation>
    <scope>NUCLEOTIDE SEQUENCE [LARGE SCALE GENOMIC DNA]</scope>
    <source>
        <strain evidence="5">SpSt-210</strain>
    </source>
</reference>
<evidence type="ECO:0008006" key="6">
    <source>
        <dbReference type="Google" id="ProtNLM"/>
    </source>
</evidence>
<dbReference type="EMBL" id="DSIY01000307">
    <property type="protein sequence ID" value="HEG92388.1"/>
    <property type="molecule type" value="Genomic_DNA"/>
</dbReference>
<evidence type="ECO:0000259" key="4">
    <source>
        <dbReference type="Pfam" id="PF23981"/>
    </source>
</evidence>
<evidence type="ECO:0000256" key="1">
    <source>
        <dbReference type="SAM" id="MobiDB-lite"/>
    </source>
</evidence>
<sequence>MGNHGLPPRRHVPRRGYPRKRFGETWPAGGTSMWTSIVASTRGRLLAAAGRHAGTGQVMVLFALMLTVLVGFLGLAIDAGFLLAERRAVQNAADASALYGGRLLSQGKSKAQAEAGALAYAAQIYGYASSDPDVQIEAEATSTQVRVEITRELPRFFLGVLYTGDWSVHANAVTSINPETGPYAMIALGKLPDYNGIDFNGNNTLTITCSPPAPGCGSIGSNSDITFSGSGSSLEATVWGNLGAMGNIEELPTGFHVEGDIAGGQGEIEDPFAGVSAPNCDSMPVRPVPPGDVKALLPGRYTASITAKEITLAPGVYCFERTVRINGNGSISGNGVLLYFRGPNGLFVPGNATIELTHTSDPAWKNIVIWLATCNESLKLDGNGDMVITGAVYAPCSHVDLGGNADSQVVNGMVVGRTIKLHGDVTINLVTGSSYTAGPKQVYLIE</sequence>
<keyword evidence="2" id="KW-0472">Membrane</keyword>
<dbReference type="InterPro" id="IPR055729">
    <property type="entry name" value="DUF7305"/>
</dbReference>